<protein>
    <submittedName>
        <fullName evidence="2">Uncharacterized protein</fullName>
    </submittedName>
</protein>
<feature type="compositionally biased region" description="Low complexity" evidence="1">
    <location>
        <begin position="161"/>
        <end position="178"/>
    </location>
</feature>
<dbReference type="AlphaFoldDB" id="A0A9P8RNC3"/>
<reference evidence="2" key="1">
    <citation type="submission" date="2021-03" db="EMBL/GenBank/DDBJ databases">
        <title>Comparative genomics and phylogenomic investigation of the class Geoglossomycetes provide insights into ecological specialization and systematics.</title>
        <authorList>
            <person name="Melie T."/>
            <person name="Pirro S."/>
            <person name="Miller A.N."/>
            <person name="Quandt A."/>
        </authorList>
    </citation>
    <scope>NUCLEOTIDE SEQUENCE</scope>
    <source>
        <strain evidence="2">CAQ_001_2017</strain>
    </source>
</reference>
<feature type="region of interest" description="Disordered" evidence="1">
    <location>
        <begin position="507"/>
        <end position="580"/>
    </location>
</feature>
<dbReference type="Proteomes" id="UP000750711">
    <property type="component" value="Unassembled WGS sequence"/>
</dbReference>
<evidence type="ECO:0000256" key="1">
    <source>
        <dbReference type="SAM" id="MobiDB-lite"/>
    </source>
</evidence>
<dbReference type="EMBL" id="JAGHQM010000824">
    <property type="protein sequence ID" value="KAH0558511.1"/>
    <property type="molecule type" value="Genomic_DNA"/>
</dbReference>
<feature type="region of interest" description="Disordered" evidence="1">
    <location>
        <begin position="383"/>
        <end position="409"/>
    </location>
</feature>
<feature type="region of interest" description="Disordered" evidence="1">
    <location>
        <begin position="119"/>
        <end position="221"/>
    </location>
</feature>
<feature type="compositionally biased region" description="Low complexity" evidence="1">
    <location>
        <begin position="390"/>
        <end position="399"/>
    </location>
</feature>
<feature type="compositionally biased region" description="Low complexity" evidence="1">
    <location>
        <begin position="127"/>
        <end position="141"/>
    </location>
</feature>
<accession>A0A9P8RNC3</accession>
<keyword evidence="3" id="KW-1185">Reference proteome</keyword>
<feature type="compositionally biased region" description="Basic and acidic residues" evidence="1">
    <location>
        <begin position="520"/>
        <end position="542"/>
    </location>
</feature>
<feature type="compositionally biased region" description="Polar residues" evidence="1">
    <location>
        <begin position="212"/>
        <end position="221"/>
    </location>
</feature>
<gene>
    <name evidence="2" type="ORF">GP486_004832</name>
</gene>
<name>A0A9P8RNC3_9PEZI</name>
<evidence type="ECO:0000313" key="3">
    <source>
        <dbReference type="Proteomes" id="UP000750711"/>
    </source>
</evidence>
<evidence type="ECO:0000313" key="2">
    <source>
        <dbReference type="EMBL" id="KAH0558511.1"/>
    </source>
</evidence>
<sequence length="580" mass="62364">MLHWRAKRSKDIQKVRDFAYNAPNNKGNIVNWADFCVDAAVAIVNALREAKQMGQGPLQLTQELENLLKVGELAIVNLPNLLSRHRSGLDIEIGKDNKVSQGGNPALRVQLASLTATHAAGSEEMEQSPSVGSQSSPLSVSAPGARGNSLHRRPPAGLRYQSSPPASPSPQAIASQAQVLVSASHDGPAGSILESANRKLHFTQDEERGEEWTTTTAGEPKATQTLAFAEEFTTDVGTVKRPSQVRDLPCGGSSNMSGSLTDEEIGRALLKRAPLREKTGVWSAPTDHEVGEGLTSHQRSPPVEEPYVNTPTIACPQGVAANQNTPPTVEELQNAMIRAALLAKQKGIPQPVWQQLIKQEDYPTKRNFKVVTTPKQHRLPRILEEDGTGSEETLGSEGEITPGPDGDTISTKLAQVGDDSRAHATNEVEGQKVLIQAGITHEANITSTLEYVRKHEDAGVTTDTDIFQCLDAWLASREQADTTETGAGEPKGKESVTEELDLEIFFLSKKSPTDNQGASDSEKADPNKYTDETELVNVEHSKLTSIKLEIPGDAEGSKSTETGAGSMTVEALEGFEPLLP</sequence>
<organism evidence="2 3">
    <name type="scientific">Trichoglossum hirsutum</name>
    <dbReference type="NCBI Taxonomy" id="265104"/>
    <lineage>
        <taxon>Eukaryota</taxon>
        <taxon>Fungi</taxon>
        <taxon>Dikarya</taxon>
        <taxon>Ascomycota</taxon>
        <taxon>Pezizomycotina</taxon>
        <taxon>Geoglossomycetes</taxon>
        <taxon>Geoglossales</taxon>
        <taxon>Geoglossaceae</taxon>
        <taxon>Trichoglossum</taxon>
    </lineage>
</organism>
<comment type="caution">
    <text evidence="2">The sequence shown here is derived from an EMBL/GenBank/DDBJ whole genome shotgun (WGS) entry which is preliminary data.</text>
</comment>
<proteinExistence type="predicted"/>